<evidence type="ECO:0000313" key="9">
    <source>
        <dbReference type="EMBL" id="KAK7080780.1"/>
    </source>
</evidence>
<name>A0AAN8XLQ8_HALRR</name>
<dbReference type="GO" id="GO:0004527">
    <property type="term" value="F:exonuclease activity"/>
    <property type="evidence" value="ECO:0007669"/>
    <property type="project" value="UniProtKB-KW"/>
</dbReference>
<feature type="region of interest" description="Disordered" evidence="7">
    <location>
        <begin position="39"/>
        <end position="58"/>
    </location>
</feature>
<evidence type="ECO:0000256" key="5">
    <source>
        <dbReference type="ARBA" id="ARBA00022839"/>
    </source>
</evidence>
<dbReference type="Proteomes" id="UP001381693">
    <property type="component" value="Unassembled WGS sequence"/>
</dbReference>
<dbReference type="Gene3D" id="3.30.420.10">
    <property type="entry name" value="Ribonuclease H-like superfamily/Ribonuclease H"/>
    <property type="match status" value="1"/>
</dbReference>
<accession>A0AAN8XLQ8</accession>
<keyword evidence="5" id="KW-0269">Exonuclease</keyword>
<dbReference type="GO" id="GO:0005634">
    <property type="term" value="C:nucleus"/>
    <property type="evidence" value="ECO:0007669"/>
    <property type="project" value="UniProtKB-SubCell"/>
</dbReference>
<dbReference type="InterPro" id="IPR012337">
    <property type="entry name" value="RNaseH-like_sf"/>
</dbReference>
<gene>
    <name evidence="9" type="primary">REXO5</name>
    <name evidence="9" type="ORF">SK128_018817</name>
</gene>
<evidence type="ECO:0000256" key="4">
    <source>
        <dbReference type="ARBA" id="ARBA00022801"/>
    </source>
</evidence>
<evidence type="ECO:0000256" key="2">
    <source>
        <dbReference type="ARBA" id="ARBA00006357"/>
    </source>
</evidence>
<dbReference type="EMBL" id="JAXCGZ010005794">
    <property type="protein sequence ID" value="KAK7080780.1"/>
    <property type="molecule type" value="Genomic_DNA"/>
</dbReference>
<comment type="caution">
    <text evidence="9">The sequence shown here is derived from an EMBL/GenBank/DDBJ whole genome shotgun (WGS) entry which is preliminary data.</text>
</comment>
<feature type="domain" description="Exonuclease" evidence="8">
    <location>
        <begin position="207"/>
        <end position="367"/>
    </location>
</feature>
<keyword evidence="10" id="KW-1185">Reference proteome</keyword>
<dbReference type="PANTHER" id="PTHR12801">
    <property type="entry name" value="RNA EXONUCLEASE REXO1 / RECO3 FAMILY MEMBER-RELATED"/>
    <property type="match status" value="1"/>
</dbReference>
<evidence type="ECO:0000256" key="1">
    <source>
        <dbReference type="ARBA" id="ARBA00004123"/>
    </source>
</evidence>
<dbReference type="InterPro" id="IPR047021">
    <property type="entry name" value="REXO1/3/4-like"/>
</dbReference>
<dbReference type="Pfam" id="PF00929">
    <property type="entry name" value="RNase_T"/>
    <property type="match status" value="1"/>
</dbReference>
<dbReference type="PANTHER" id="PTHR12801:SF82">
    <property type="entry name" value="RNA EXONUCLEASE 5"/>
    <property type="match status" value="1"/>
</dbReference>
<evidence type="ECO:0000256" key="6">
    <source>
        <dbReference type="ARBA" id="ARBA00023242"/>
    </source>
</evidence>
<evidence type="ECO:0000256" key="7">
    <source>
        <dbReference type="SAM" id="MobiDB-lite"/>
    </source>
</evidence>
<evidence type="ECO:0000313" key="10">
    <source>
        <dbReference type="Proteomes" id="UP001381693"/>
    </source>
</evidence>
<sequence length="543" mass="61609">MISHVVTVVVGGVTIRDLKKCLKSNSKYRHQISATKCNGSIKENDSDGNGLSEDVSDGFTNQDPPLPDWLLHTLPRTSSLFPLSFELTSSFLKVPWEELLYLNSTPMTWNHIIKATKIPSKTKGRLRYEQACRTVVDLTFHDEGVENKTNTERGNSHLADRYDRRQLLLNPSDFYTLKYPAPFNPWYQESGFVFSKDRYEEAKPSSPMFAVDCEMCMTTANQLELTSISVINENLKLIYHKLVKPENEITNYLTQFSGITKSSLENVTTTIHSVHQDLRELLPSDAILVGHSLNCDLKAMKMMHPYIIDTAAVYNVNYIKNKPSSLRTLAKLFLNKDIQMNPHGHDPTEDAVTALELVQLKLSKDIAFGNVLKGSHLHNSEVTNVTHENGQVASLNGKLDFNSLPENLNLFQHAARNRVNTAILVTPNFARVCKEMLDGLPRERVDVHLVTGNKKLSEKAAEISMSKNFTYIQMKVRNLKSCTSRKRKCILTKLDKRLRRIYKGACQKALVMYIFTGSAKNMKSRRHHNGMVMCCIKELEEIS</sequence>
<dbReference type="GO" id="GO:0003676">
    <property type="term" value="F:nucleic acid binding"/>
    <property type="evidence" value="ECO:0007669"/>
    <property type="project" value="InterPro"/>
</dbReference>
<keyword evidence="4" id="KW-0378">Hydrolase</keyword>
<evidence type="ECO:0000259" key="8">
    <source>
        <dbReference type="SMART" id="SM00479"/>
    </source>
</evidence>
<dbReference type="CDD" id="cd06145">
    <property type="entry name" value="REX1_like"/>
    <property type="match status" value="1"/>
</dbReference>
<proteinExistence type="inferred from homology"/>
<dbReference type="SUPFAM" id="SSF53098">
    <property type="entry name" value="Ribonuclease H-like"/>
    <property type="match status" value="1"/>
</dbReference>
<keyword evidence="3" id="KW-0540">Nuclease</keyword>
<dbReference type="SMART" id="SM00479">
    <property type="entry name" value="EXOIII"/>
    <property type="match status" value="1"/>
</dbReference>
<dbReference type="AlphaFoldDB" id="A0AAN8XLQ8"/>
<comment type="similarity">
    <text evidence="2">Belongs to the REXO1/REXO3 family.</text>
</comment>
<reference evidence="9 10" key="1">
    <citation type="submission" date="2023-11" db="EMBL/GenBank/DDBJ databases">
        <title>Halocaridina rubra genome assembly.</title>
        <authorList>
            <person name="Smith C."/>
        </authorList>
    </citation>
    <scope>NUCLEOTIDE SEQUENCE [LARGE SCALE GENOMIC DNA]</scope>
    <source>
        <strain evidence="9">EP-1</strain>
        <tissue evidence="9">Whole</tissue>
    </source>
</reference>
<dbReference type="InterPro" id="IPR036397">
    <property type="entry name" value="RNaseH_sf"/>
</dbReference>
<dbReference type="InterPro" id="IPR013520">
    <property type="entry name" value="Ribonucl_H"/>
</dbReference>
<evidence type="ECO:0000256" key="3">
    <source>
        <dbReference type="ARBA" id="ARBA00022722"/>
    </source>
</evidence>
<protein>
    <submittedName>
        <fullName evidence="9">EXOIII</fullName>
    </submittedName>
</protein>
<keyword evidence="6" id="KW-0539">Nucleus</keyword>
<organism evidence="9 10">
    <name type="scientific">Halocaridina rubra</name>
    <name type="common">Hawaiian red shrimp</name>
    <dbReference type="NCBI Taxonomy" id="373956"/>
    <lineage>
        <taxon>Eukaryota</taxon>
        <taxon>Metazoa</taxon>
        <taxon>Ecdysozoa</taxon>
        <taxon>Arthropoda</taxon>
        <taxon>Crustacea</taxon>
        <taxon>Multicrustacea</taxon>
        <taxon>Malacostraca</taxon>
        <taxon>Eumalacostraca</taxon>
        <taxon>Eucarida</taxon>
        <taxon>Decapoda</taxon>
        <taxon>Pleocyemata</taxon>
        <taxon>Caridea</taxon>
        <taxon>Atyoidea</taxon>
        <taxon>Atyidae</taxon>
        <taxon>Halocaridina</taxon>
    </lineage>
</organism>
<comment type="subcellular location">
    <subcellularLocation>
        <location evidence="1">Nucleus</location>
    </subcellularLocation>
</comment>
<dbReference type="FunFam" id="3.30.420.10:FF:000019">
    <property type="entry name" value="RNA exonuclease NEF-sp"/>
    <property type="match status" value="1"/>
</dbReference>
<dbReference type="InterPro" id="IPR034922">
    <property type="entry name" value="REX1-like_exo"/>
</dbReference>